<dbReference type="EMBL" id="JADIIN010000058">
    <property type="protein sequence ID" value="MBF4469122.1"/>
    <property type="molecule type" value="Genomic_DNA"/>
</dbReference>
<feature type="region of interest" description="Disordered" evidence="1">
    <location>
        <begin position="59"/>
        <end position="101"/>
    </location>
</feature>
<reference evidence="2" key="1">
    <citation type="submission" date="2020-10" db="EMBL/GenBank/DDBJ databases">
        <title>Dehalococcoides mccartyi of a TCE/Cr reducing biochatode.</title>
        <authorList>
            <person name="Matturro B."/>
        </authorList>
    </citation>
    <scope>NUCLEOTIDE SEQUENCE</scope>
    <source>
        <strain evidence="2">Bin4</strain>
    </source>
</reference>
<dbReference type="RefSeq" id="WP_278523379.1">
    <property type="nucleotide sequence ID" value="NZ_JADIIN010000058.1"/>
</dbReference>
<comment type="caution">
    <text evidence="2">The sequence shown here is derived from an EMBL/GenBank/DDBJ whole genome shotgun (WGS) entry which is preliminary data.</text>
</comment>
<name>A0A843ADL7_METAZ</name>
<evidence type="ECO:0000313" key="2">
    <source>
        <dbReference type="EMBL" id="MBF4469122.1"/>
    </source>
</evidence>
<proteinExistence type="predicted"/>
<gene>
    <name evidence="2" type="ORF">ISP01_06925</name>
</gene>
<feature type="compositionally biased region" description="Basic and acidic residues" evidence="1">
    <location>
        <begin position="66"/>
        <end position="78"/>
    </location>
</feature>
<protein>
    <submittedName>
        <fullName evidence="2">Uncharacterized protein</fullName>
    </submittedName>
</protein>
<accession>A0A843ADL7</accession>
<organism evidence="2 3">
    <name type="scientific">Methanobrevibacter arboriphilus</name>
    <dbReference type="NCBI Taxonomy" id="39441"/>
    <lineage>
        <taxon>Archaea</taxon>
        <taxon>Methanobacteriati</taxon>
        <taxon>Methanobacteriota</taxon>
        <taxon>Methanomada group</taxon>
        <taxon>Methanobacteria</taxon>
        <taxon>Methanobacteriales</taxon>
        <taxon>Methanobacteriaceae</taxon>
        <taxon>Methanobrevibacter</taxon>
    </lineage>
</organism>
<feature type="compositionally biased region" description="Acidic residues" evidence="1">
    <location>
        <begin position="79"/>
        <end position="101"/>
    </location>
</feature>
<evidence type="ECO:0000313" key="3">
    <source>
        <dbReference type="Proteomes" id="UP000658733"/>
    </source>
</evidence>
<dbReference type="Proteomes" id="UP000658733">
    <property type="component" value="Unassembled WGS sequence"/>
</dbReference>
<dbReference type="AlphaFoldDB" id="A0A843ADL7"/>
<sequence length="114" mass="13757">MKICPRCGSKNVDWIIPQNWSVWECKDCDYTGPIIDGDEKIAKEIKEDYELKLKIEKSKSKKDKKDKKNKEKTENQEKEYEETECEETKYEEEIECEEELTDEEIERRLDELEI</sequence>
<evidence type="ECO:0000256" key="1">
    <source>
        <dbReference type="SAM" id="MobiDB-lite"/>
    </source>
</evidence>